<feature type="region of interest" description="Disordered" evidence="1">
    <location>
        <begin position="29"/>
        <end position="51"/>
    </location>
</feature>
<evidence type="ECO:0000256" key="1">
    <source>
        <dbReference type="SAM" id="MobiDB-lite"/>
    </source>
</evidence>
<name>A0A4Z2G8A6_9TELE</name>
<evidence type="ECO:0000313" key="3">
    <source>
        <dbReference type="EMBL" id="TNN49305.1"/>
    </source>
</evidence>
<protein>
    <submittedName>
        <fullName evidence="3">Uncharacterized protein</fullName>
    </submittedName>
</protein>
<proteinExistence type="predicted"/>
<gene>
    <name evidence="3" type="ORF">EYF80_040480</name>
</gene>
<sequence length="84" mass="9230">MLITRDTGGSCLLLLLLLLLDPVAGRFPHEEAERDPADPEVLSDPGSRVVSPSPCASCYFTCTLAVRMHVHARRLERPLTALFN</sequence>
<evidence type="ECO:0000256" key="2">
    <source>
        <dbReference type="SAM" id="SignalP"/>
    </source>
</evidence>
<organism evidence="3 4">
    <name type="scientific">Liparis tanakae</name>
    <name type="common">Tanaka's snailfish</name>
    <dbReference type="NCBI Taxonomy" id="230148"/>
    <lineage>
        <taxon>Eukaryota</taxon>
        <taxon>Metazoa</taxon>
        <taxon>Chordata</taxon>
        <taxon>Craniata</taxon>
        <taxon>Vertebrata</taxon>
        <taxon>Euteleostomi</taxon>
        <taxon>Actinopterygii</taxon>
        <taxon>Neopterygii</taxon>
        <taxon>Teleostei</taxon>
        <taxon>Neoteleostei</taxon>
        <taxon>Acanthomorphata</taxon>
        <taxon>Eupercaria</taxon>
        <taxon>Perciformes</taxon>
        <taxon>Cottioidei</taxon>
        <taxon>Cottales</taxon>
        <taxon>Liparidae</taxon>
        <taxon>Liparis</taxon>
    </lineage>
</organism>
<dbReference type="Proteomes" id="UP000314294">
    <property type="component" value="Unassembled WGS sequence"/>
</dbReference>
<reference evidence="3 4" key="1">
    <citation type="submission" date="2019-03" db="EMBL/GenBank/DDBJ databases">
        <title>First draft genome of Liparis tanakae, snailfish: a comprehensive survey of snailfish specific genes.</title>
        <authorList>
            <person name="Kim W."/>
            <person name="Song I."/>
            <person name="Jeong J.-H."/>
            <person name="Kim D."/>
            <person name="Kim S."/>
            <person name="Ryu S."/>
            <person name="Song J.Y."/>
            <person name="Lee S.K."/>
        </authorList>
    </citation>
    <scope>NUCLEOTIDE SEQUENCE [LARGE SCALE GENOMIC DNA]</scope>
    <source>
        <tissue evidence="3">Muscle</tissue>
    </source>
</reference>
<dbReference type="AlphaFoldDB" id="A0A4Z2G8A6"/>
<comment type="caution">
    <text evidence="3">The sequence shown here is derived from an EMBL/GenBank/DDBJ whole genome shotgun (WGS) entry which is preliminary data.</text>
</comment>
<evidence type="ECO:0000313" key="4">
    <source>
        <dbReference type="Proteomes" id="UP000314294"/>
    </source>
</evidence>
<keyword evidence="2" id="KW-0732">Signal</keyword>
<accession>A0A4Z2G8A6</accession>
<dbReference type="EMBL" id="SRLO01000661">
    <property type="protein sequence ID" value="TNN49305.1"/>
    <property type="molecule type" value="Genomic_DNA"/>
</dbReference>
<keyword evidence="4" id="KW-1185">Reference proteome</keyword>
<feature type="chain" id="PRO_5021384579" evidence="2">
    <location>
        <begin position="26"/>
        <end position="84"/>
    </location>
</feature>
<feature type="signal peptide" evidence="2">
    <location>
        <begin position="1"/>
        <end position="25"/>
    </location>
</feature>